<reference evidence="2 3" key="1">
    <citation type="submission" date="2017-07" db="EMBL/GenBank/DDBJ databases">
        <title>Amycolatopsis antarcticus sp. nov., isolated from the surface of an Antarcticus brown macroalga.</title>
        <authorList>
            <person name="Wang J."/>
            <person name="Leiva S."/>
            <person name="Huang J."/>
            <person name="Huang Y."/>
        </authorList>
    </citation>
    <scope>NUCLEOTIDE SEQUENCE [LARGE SCALE GENOMIC DNA]</scope>
    <source>
        <strain evidence="2 3">AU-G6</strain>
    </source>
</reference>
<feature type="transmembrane region" description="Helical" evidence="1">
    <location>
        <begin position="53"/>
        <end position="75"/>
    </location>
</feature>
<gene>
    <name evidence="2" type="ORF">CFN78_13825</name>
</gene>
<evidence type="ECO:0000256" key="1">
    <source>
        <dbReference type="SAM" id="Phobius"/>
    </source>
</evidence>
<dbReference type="EMBL" id="NKYE01000007">
    <property type="protein sequence ID" value="OZM72700.1"/>
    <property type="molecule type" value="Genomic_DNA"/>
</dbReference>
<protein>
    <recommendedName>
        <fullName evidence="4">SdpI family protein</fullName>
    </recommendedName>
</protein>
<sequence>MFVVALIPVLLGVLVGWGGYLGWREKLPRDRGAGVRTPATLASDEAFRVANKVAGLPTMAGGLVGVAAGAAALAMPTTTGLLIAAAVGVVGLVALLAGGGLLGHSAASAIPAPEPAPPAGGCGGCACGGGGCGALSGAKTPPAEQA</sequence>
<keyword evidence="1" id="KW-0472">Membrane</keyword>
<evidence type="ECO:0000313" key="2">
    <source>
        <dbReference type="EMBL" id="OZM72700.1"/>
    </source>
</evidence>
<organism evidence="2 3">
    <name type="scientific">Amycolatopsis antarctica</name>
    <dbReference type="NCBI Taxonomy" id="1854586"/>
    <lineage>
        <taxon>Bacteria</taxon>
        <taxon>Bacillati</taxon>
        <taxon>Actinomycetota</taxon>
        <taxon>Actinomycetes</taxon>
        <taxon>Pseudonocardiales</taxon>
        <taxon>Pseudonocardiaceae</taxon>
        <taxon>Amycolatopsis</taxon>
    </lineage>
</organism>
<evidence type="ECO:0000313" key="3">
    <source>
        <dbReference type="Proteomes" id="UP000242444"/>
    </source>
</evidence>
<dbReference type="AlphaFoldDB" id="A0A263D2M2"/>
<proteinExistence type="predicted"/>
<accession>A0A263D2M2</accession>
<name>A0A263D2M2_9PSEU</name>
<dbReference type="Pfam" id="PF13630">
    <property type="entry name" value="SdpI"/>
    <property type="match status" value="1"/>
</dbReference>
<keyword evidence="1" id="KW-1133">Transmembrane helix</keyword>
<feature type="transmembrane region" description="Helical" evidence="1">
    <location>
        <begin position="81"/>
        <end position="102"/>
    </location>
</feature>
<comment type="caution">
    <text evidence="2">The sequence shown here is derived from an EMBL/GenBank/DDBJ whole genome shotgun (WGS) entry which is preliminary data.</text>
</comment>
<feature type="transmembrane region" description="Helical" evidence="1">
    <location>
        <begin position="6"/>
        <end position="23"/>
    </location>
</feature>
<evidence type="ECO:0008006" key="4">
    <source>
        <dbReference type="Google" id="ProtNLM"/>
    </source>
</evidence>
<keyword evidence="1" id="KW-0812">Transmembrane</keyword>
<dbReference type="OrthoDB" id="3697642at2"/>
<dbReference type="Proteomes" id="UP000242444">
    <property type="component" value="Unassembled WGS sequence"/>
</dbReference>
<dbReference type="RefSeq" id="WP_094863177.1">
    <property type="nucleotide sequence ID" value="NZ_NKYE01000007.1"/>
</dbReference>
<dbReference type="InParanoid" id="A0A263D2M2"/>
<keyword evidence="3" id="KW-1185">Reference proteome</keyword>
<dbReference type="InterPro" id="IPR025962">
    <property type="entry name" value="SdpI/YhfL"/>
</dbReference>